<feature type="transmembrane region" description="Helical" evidence="11">
    <location>
        <begin position="185"/>
        <end position="205"/>
    </location>
</feature>
<comment type="similarity">
    <text evidence="3 11">Belongs to the PIGV family.</text>
</comment>
<comment type="subcellular location">
    <subcellularLocation>
        <location evidence="1 11">Endoplasmic reticulum membrane</location>
        <topology evidence="1 11">Multi-pass membrane protein</topology>
    </subcellularLocation>
</comment>
<dbReference type="Proteomes" id="UP001162131">
    <property type="component" value="Unassembled WGS sequence"/>
</dbReference>
<keyword evidence="13" id="KW-1185">Reference proteome</keyword>
<feature type="transmembrane region" description="Helical" evidence="11">
    <location>
        <begin position="403"/>
        <end position="422"/>
    </location>
</feature>
<protein>
    <recommendedName>
        <fullName evidence="11">GPI mannosyltransferase 2</fullName>
        <ecNumber evidence="11">2.4.1.-</ecNumber>
    </recommendedName>
</protein>
<proteinExistence type="inferred from homology"/>
<organism evidence="12 13">
    <name type="scientific">Blepharisma stoltei</name>
    <dbReference type="NCBI Taxonomy" id="1481888"/>
    <lineage>
        <taxon>Eukaryota</taxon>
        <taxon>Sar</taxon>
        <taxon>Alveolata</taxon>
        <taxon>Ciliophora</taxon>
        <taxon>Postciliodesmatophora</taxon>
        <taxon>Heterotrichea</taxon>
        <taxon>Heterotrichida</taxon>
        <taxon>Blepharismidae</taxon>
        <taxon>Blepharisma</taxon>
    </lineage>
</organism>
<keyword evidence="10 11" id="KW-0472">Membrane</keyword>
<feature type="transmembrane region" description="Helical" evidence="11">
    <location>
        <begin position="310"/>
        <end position="328"/>
    </location>
</feature>
<evidence type="ECO:0000256" key="11">
    <source>
        <dbReference type="RuleBase" id="RU363112"/>
    </source>
</evidence>
<feature type="transmembrane region" description="Helical" evidence="11">
    <location>
        <begin position="78"/>
        <end position="98"/>
    </location>
</feature>
<keyword evidence="9 11" id="KW-1133">Transmembrane helix</keyword>
<evidence type="ECO:0000256" key="5">
    <source>
        <dbReference type="ARBA" id="ARBA00022676"/>
    </source>
</evidence>
<evidence type="ECO:0000256" key="8">
    <source>
        <dbReference type="ARBA" id="ARBA00022824"/>
    </source>
</evidence>
<dbReference type="GO" id="GO:0031501">
    <property type="term" value="C:mannosyltransferase complex"/>
    <property type="evidence" value="ECO:0007669"/>
    <property type="project" value="TreeGrafter"/>
</dbReference>
<feature type="transmembrane region" description="Helical" evidence="11">
    <location>
        <begin position="360"/>
        <end position="383"/>
    </location>
</feature>
<dbReference type="PANTHER" id="PTHR12468:SF2">
    <property type="entry name" value="GPI MANNOSYLTRANSFERASE 2"/>
    <property type="match status" value="1"/>
</dbReference>
<accession>A0AAU9J2Y1</accession>
<keyword evidence="6 11" id="KW-0808">Transferase</keyword>
<comment type="caution">
    <text evidence="12">The sequence shown here is derived from an EMBL/GenBank/DDBJ whole genome shotgun (WGS) entry which is preliminary data.</text>
</comment>
<dbReference type="Pfam" id="PF04188">
    <property type="entry name" value="Mannosyl_trans2"/>
    <property type="match status" value="1"/>
</dbReference>
<evidence type="ECO:0000256" key="10">
    <source>
        <dbReference type="ARBA" id="ARBA00023136"/>
    </source>
</evidence>
<evidence type="ECO:0000256" key="9">
    <source>
        <dbReference type="ARBA" id="ARBA00022989"/>
    </source>
</evidence>
<dbReference type="EMBL" id="CAJZBQ010000021">
    <property type="protein sequence ID" value="CAG9318676.1"/>
    <property type="molecule type" value="Genomic_DNA"/>
</dbReference>
<comment type="pathway">
    <text evidence="2 11">Glycolipid biosynthesis; glycosylphosphatidylinositol-anchor biosynthesis.</text>
</comment>
<sequence length="426" mass="49468">MNILKTALGMKVFILVLSNAMNYLIEDYDNSITLRGSHIPNSPIGKLFAGLARWDSLFFLQISHEGYLYEKNHAFFPLYPLLIRYLAKILSPILFWLSVDDLHLISGILISWANFIFATYFLIKLGKKIMGDKKYSQWCGLLFIINPATIFMTAICTTSLFSFLSMAGIYFLYRNVNWSHDKAAFIMPSFIDKAISCGFFTLATAARSNGSFLFVFLLCFAANSLFSNYMKKTLNFKIIFKEIFTLGLFGIIQISPIIIFTFYGASIYCTGQIQSPYCSKLFPNIYSYVQETYWNVGSFRYWEAKQIPNFLLASPMLYISICACFFYIKHDYKRFFSFSSTKSSKDSHEFLNNPLLVPFIWYWLLNIFIITFIANIQIATRILASNPAVYWYIGQDTMGKHKWVIYFFIIYMLVGTSFYSNFYPWT</sequence>
<evidence type="ECO:0000256" key="6">
    <source>
        <dbReference type="ARBA" id="ARBA00022679"/>
    </source>
</evidence>
<dbReference type="AlphaFoldDB" id="A0AAU9J2Y1"/>
<feature type="transmembrane region" description="Helical" evidence="11">
    <location>
        <begin position="212"/>
        <end position="231"/>
    </location>
</feature>
<dbReference type="GO" id="GO:0006506">
    <property type="term" value="P:GPI anchor biosynthetic process"/>
    <property type="evidence" value="ECO:0007669"/>
    <property type="project" value="UniProtKB-KW"/>
</dbReference>
<evidence type="ECO:0000256" key="4">
    <source>
        <dbReference type="ARBA" id="ARBA00022502"/>
    </source>
</evidence>
<gene>
    <name evidence="12" type="ORF">BSTOLATCC_MIC22046</name>
</gene>
<feature type="transmembrane region" description="Helical" evidence="11">
    <location>
        <begin position="144"/>
        <end position="173"/>
    </location>
</feature>
<keyword evidence="7 11" id="KW-0812">Transmembrane</keyword>
<evidence type="ECO:0000256" key="7">
    <source>
        <dbReference type="ARBA" id="ARBA00022692"/>
    </source>
</evidence>
<feature type="transmembrane region" description="Helical" evidence="11">
    <location>
        <begin position="6"/>
        <end position="25"/>
    </location>
</feature>
<dbReference type="GO" id="GO:0005789">
    <property type="term" value="C:endoplasmic reticulum membrane"/>
    <property type="evidence" value="ECO:0007669"/>
    <property type="project" value="UniProtKB-SubCell"/>
</dbReference>
<dbReference type="PANTHER" id="PTHR12468">
    <property type="entry name" value="GPI MANNOSYLTRANSFERASE 2"/>
    <property type="match status" value="1"/>
</dbReference>
<dbReference type="InterPro" id="IPR007315">
    <property type="entry name" value="PIG-V/Gpi18"/>
</dbReference>
<dbReference type="EC" id="2.4.1.-" evidence="11"/>
<evidence type="ECO:0000313" key="12">
    <source>
        <dbReference type="EMBL" id="CAG9318676.1"/>
    </source>
</evidence>
<reference evidence="12" key="1">
    <citation type="submission" date="2021-09" db="EMBL/GenBank/DDBJ databases">
        <authorList>
            <consortium name="AG Swart"/>
            <person name="Singh M."/>
            <person name="Singh A."/>
            <person name="Seah K."/>
            <person name="Emmerich C."/>
        </authorList>
    </citation>
    <scope>NUCLEOTIDE SEQUENCE</scope>
    <source>
        <strain evidence="12">ATCC30299</strain>
    </source>
</reference>
<feature type="transmembrane region" description="Helical" evidence="11">
    <location>
        <begin position="104"/>
        <end position="123"/>
    </location>
</feature>
<evidence type="ECO:0000313" key="13">
    <source>
        <dbReference type="Proteomes" id="UP001162131"/>
    </source>
</evidence>
<comment type="function">
    <text evidence="11">Mannosyltransferase involved in glycosylphosphatidylinositol-anchor biosynthesis.</text>
</comment>
<keyword evidence="5 11" id="KW-0328">Glycosyltransferase</keyword>
<dbReference type="GO" id="GO:0000009">
    <property type="term" value="F:alpha-1,6-mannosyltransferase activity"/>
    <property type="evidence" value="ECO:0007669"/>
    <property type="project" value="InterPro"/>
</dbReference>
<name>A0AAU9J2Y1_9CILI</name>
<feature type="transmembrane region" description="Helical" evidence="11">
    <location>
        <begin position="243"/>
        <end position="265"/>
    </location>
</feature>
<keyword evidence="8 11" id="KW-0256">Endoplasmic reticulum</keyword>
<keyword evidence="4 11" id="KW-0337">GPI-anchor biosynthesis</keyword>
<evidence type="ECO:0000256" key="1">
    <source>
        <dbReference type="ARBA" id="ARBA00004477"/>
    </source>
</evidence>
<evidence type="ECO:0000256" key="3">
    <source>
        <dbReference type="ARBA" id="ARBA00008698"/>
    </source>
</evidence>
<evidence type="ECO:0000256" key="2">
    <source>
        <dbReference type="ARBA" id="ARBA00004687"/>
    </source>
</evidence>
<dbReference type="GO" id="GO:0004376">
    <property type="term" value="F:GPI mannosyltransferase activity"/>
    <property type="evidence" value="ECO:0007669"/>
    <property type="project" value="InterPro"/>
</dbReference>